<feature type="domain" description="TonB-dependent receptor plug" evidence="9">
    <location>
        <begin position="65"/>
        <end position="158"/>
    </location>
</feature>
<gene>
    <name evidence="10" type="ORF">ACFFHK_03670</name>
</gene>
<dbReference type="Pfam" id="PF07715">
    <property type="entry name" value="Plug"/>
    <property type="match status" value="1"/>
</dbReference>
<dbReference type="EMBL" id="JBHLWB010000003">
    <property type="protein sequence ID" value="MFC0308807.1"/>
    <property type="molecule type" value="Genomic_DNA"/>
</dbReference>
<keyword evidence="11" id="KW-1185">Reference proteome</keyword>
<evidence type="ECO:0000256" key="8">
    <source>
        <dbReference type="SAM" id="SignalP"/>
    </source>
</evidence>
<dbReference type="SUPFAM" id="SSF56935">
    <property type="entry name" value="Porins"/>
    <property type="match status" value="1"/>
</dbReference>
<evidence type="ECO:0000256" key="1">
    <source>
        <dbReference type="ARBA" id="ARBA00004571"/>
    </source>
</evidence>
<keyword evidence="10" id="KW-0675">Receptor</keyword>
<protein>
    <submittedName>
        <fullName evidence="10">TonB-dependent siderophore receptor</fullName>
    </submittedName>
</protein>
<comment type="subcellular location">
    <subcellularLocation>
        <location evidence="1 7">Cell outer membrane</location>
        <topology evidence="1 7">Multi-pass membrane protein</topology>
    </subcellularLocation>
</comment>
<evidence type="ECO:0000256" key="7">
    <source>
        <dbReference type="PROSITE-ProRule" id="PRU01360"/>
    </source>
</evidence>
<sequence>MKNKSIPIYLLLFSTSSLASESTITPEQATLDEVVVITELEKFKATNKLKSDVNLSLLGKQQAFTSPITVVNYEETAITDQSPRNLVDAVAKIDPSAMNFGGETNTLSGIYVRNLQLDARQFSVNGLAGLYSTYNSPMAAVSSAQLIKGASTATTGMDPEGSSGASLNIETKRATDKDINKIGFAWYSNNRLQESFDVGRRFGLNKEWGIRINGLYRDGNTARTHYDERNKEFAISTDYRGERFRIGFDYMFSKRATHGGRGRVQDIQNLTYQLPSPPNGKVNLSPYWSGQTTEDETILTTFEYDLTTNLMLSGGIGQMYSQYYGAFGQILATDLKENGDYKIRQMRAIDYRTRTTSMNLKLQGEYLTDTISHNWNLAFDNVSRRRNFKQSETLATFSAGNIYQPTFSLNNPTFPELVPASTNIKLHSYSLAFADTLGLFDNQLRLTLGGRYQWIKQINYYKDGLKADKSTLSPLLTIAWVPNADLMVYGNYLEDLEPGSVDDDGHMASPIISRQYEVGMRKNWGENITTTLSAYQISRPGTITPKAASKYSRIAGEQQGTERNRGIEFNIYTNVFNNTLRTNFGITYNQAKLINYASYAGEIINSTQVASPRIIAKAAIEWDPTFIPNLTLNSALQYYGKSYQDYAKKYEFPAYSTVDIGAKYVWQIKSTENLTFRIGVENLFNKHYWQVQRGRYDRSFAVIGMPRTYWAKIEYTF</sequence>
<keyword evidence="5 7" id="KW-0472">Membrane</keyword>
<feature type="signal peptide" evidence="8">
    <location>
        <begin position="1"/>
        <end position="19"/>
    </location>
</feature>
<dbReference type="RefSeq" id="WP_382369538.1">
    <property type="nucleotide sequence ID" value="NZ_JBHLWB010000003.1"/>
</dbReference>
<organism evidence="10 11">
    <name type="scientific">Gallibacterium trehalosifermentans</name>
    <dbReference type="NCBI Taxonomy" id="516935"/>
    <lineage>
        <taxon>Bacteria</taxon>
        <taxon>Pseudomonadati</taxon>
        <taxon>Pseudomonadota</taxon>
        <taxon>Gammaproteobacteria</taxon>
        <taxon>Pasteurellales</taxon>
        <taxon>Pasteurellaceae</taxon>
        <taxon>Gallibacterium</taxon>
    </lineage>
</organism>
<reference evidence="10 11" key="1">
    <citation type="submission" date="2024-09" db="EMBL/GenBank/DDBJ databases">
        <authorList>
            <person name="Sun Q."/>
            <person name="Mori K."/>
        </authorList>
    </citation>
    <scope>NUCLEOTIDE SEQUENCE [LARGE SCALE GENOMIC DNA]</scope>
    <source>
        <strain evidence="10 11">CCM 7539</strain>
    </source>
</reference>
<dbReference type="PANTHER" id="PTHR32552">
    <property type="entry name" value="FERRICHROME IRON RECEPTOR-RELATED"/>
    <property type="match status" value="1"/>
</dbReference>
<dbReference type="Proteomes" id="UP001589767">
    <property type="component" value="Unassembled WGS sequence"/>
</dbReference>
<evidence type="ECO:0000256" key="3">
    <source>
        <dbReference type="ARBA" id="ARBA00022452"/>
    </source>
</evidence>
<evidence type="ECO:0000256" key="5">
    <source>
        <dbReference type="ARBA" id="ARBA00023136"/>
    </source>
</evidence>
<keyword evidence="8" id="KW-0732">Signal</keyword>
<keyword evidence="2 7" id="KW-0813">Transport</keyword>
<evidence type="ECO:0000256" key="4">
    <source>
        <dbReference type="ARBA" id="ARBA00022692"/>
    </source>
</evidence>
<keyword evidence="3 7" id="KW-1134">Transmembrane beta strand</keyword>
<keyword evidence="4 7" id="KW-0812">Transmembrane</keyword>
<dbReference type="InterPro" id="IPR036942">
    <property type="entry name" value="Beta-barrel_TonB_sf"/>
</dbReference>
<dbReference type="InterPro" id="IPR037066">
    <property type="entry name" value="Plug_dom_sf"/>
</dbReference>
<evidence type="ECO:0000256" key="6">
    <source>
        <dbReference type="ARBA" id="ARBA00023237"/>
    </source>
</evidence>
<evidence type="ECO:0000256" key="2">
    <source>
        <dbReference type="ARBA" id="ARBA00022448"/>
    </source>
</evidence>
<dbReference type="CDD" id="cd01347">
    <property type="entry name" value="ligand_gated_channel"/>
    <property type="match status" value="1"/>
</dbReference>
<dbReference type="Gene3D" id="2.170.130.10">
    <property type="entry name" value="TonB-dependent receptor, plug domain"/>
    <property type="match status" value="1"/>
</dbReference>
<accession>A0ABV6GZV2</accession>
<dbReference type="PROSITE" id="PS52016">
    <property type="entry name" value="TONB_DEPENDENT_REC_3"/>
    <property type="match status" value="1"/>
</dbReference>
<evidence type="ECO:0000259" key="9">
    <source>
        <dbReference type="Pfam" id="PF07715"/>
    </source>
</evidence>
<evidence type="ECO:0000313" key="10">
    <source>
        <dbReference type="EMBL" id="MFC0308807.1"/>
    </source>
</evidence>
<evidence type="ECO:0000313" key="11">
    <source>
        <dbReference type="Proteomes" id="UP001589767"/>
    </source>
</evidence>
<proteinExistence type="inferred from homology"/>
<comment type="similarity">
    <text evidence="7">Belongs to the TonB-dependent receptor family.</text>
</comment>
<keyword evidence="6 7" id="KW-0998">Cell outer membrane</keyword>
<dbReference type="Gene3D" id="2.40.170.20">
    <property type="entry name" value="TonB-dependent receptor, beta-barrel domain"/>
    <property type="match status" value="1"/>
</dbReference>
<dbReference type="InterPro" id="IPR039426">
    <property type="entry name" value="TonB-dep_rcpt-like"/>
</dbReference>
<feature type="chain" id="PRO_5047459546" evidence="8">
    <location>
        <begin position="20"/>
        <end position="717"/>
    </location>
</feature>
<comment type="caution">
    <text evidence="10">The sequence shown here is derived from an EMBL/GenBank/DDBJ whole genome shotgun (WGS) entry which is preliminary data.</text>
</comment>
<dbReference type="InterPro" id="IPR012910">
    <property type="entry name" value="Plug_dom"/>
</dbReference>
<name>A0ABV6GZV2_9PAST</name>
<dbReference type="PANTHER" id="PTHR32552:SF82">
    <property type="entry name" value="FCUA PROTEIN"/>
    <property type="match status" value="1"/>
</dbReference>